<dbReference type="Proteomes" id="UP000183940">
    <property type="component" value="Unassembled WGS sequence"/>
</dbReference>
<proteinExistence type="predicted"/>
<dbReference type="STRING" id="1925591.BI308_03930"/>
<dbReference type="AlphaFoldDB" id="A0A1L9QVZ6"/>
<gene>
    <name evidence="1" type="ORF">BI308_03930</name>
</gene>
<dbReference type="EMBL" id="MLAW01000004">
    <property type="protein sequence ID" value="OJJ26850.1"/>
    <property type="molecule type" value="Genomic_DNA"/>
</dbReference>
<keyword evidence="2" id="KW-1185">Reference proteome</keyword>
<name>A0A1L9QVZ6_9CYAN</name>
<sequence length="139" mass="15651">MLDPANVPPVEETEILSRYVLQSRHFRKDKTPRPDLFIPHPHKDLSVTRHRDATEDELWQVGKDVAQQTNKTLYGRFEIEAKDCEIESLKVEAKPLEGNPNHADITGWPSDKPAQKALALQIAASKTMSQFIPNPGGTD</sequence>
<organism evidence="1 2">
    <name type="scientific">Roseofilum reptotaenium AO1-A</name>
    <dbReference type="NCBI Taxonomy" id="1925591"/>
    <lineage>
        <taxon>Bacteria</taxon>
        <taxon>Bacillati</taxon>
        <taxon>Cyanobacteriota</taxon>
        <taxon>Cyanophyceae</taxon>
        <taxon>Desertifilales</taxon>
        <taxon>Desertifilaceae</taxon>
        <taxon>Roseofilum</taxon>
    </lineage>
</organism>
<reference evidence="1" key="1">
    <citation type="submission" date="2016-10" db="EMBL/GenBank/DDBJ databases">
        <title>CRISPR-Cas defence system in Roseofilum reptotaenium: evidence of a bacteriophage-cyanobacterium arms race in the coral black band disease.</title>
        <authorList>
            <person name="Buerger P."/>
            <person name="Wood-Charlson E.M."/>
            <person name="Weynberg K.D."/>
            <person name="Willis B."/>
            <person name="Van Oppen M.J."/>
        </authorList>
    </citation>
    <scope>NUCLEOTIDE SEQUENCE [LARGE SCALE GENOMIC DNA]</scope>
    <source>
        <strain evidence="1">AO1-A</strain>
    </source>
</reference>
<evidence type="ECO:0000313" key="2">
    <source>
        <dbReference type="Proteomes" id="UP000183940"/>
    </source>
</evidence>
<comment type="caution">
    <text evidence="1">The sequence shown here is derived from an EMBL/GenBank/DDBJ whole genome shotgun (WGS) entry which is preliminary data.</text>
</comment>
<protein>
    <submittedName>
        <fullName evidence="1">Uncharacterized protein</fullName>
    </submittedName>
</protein>
<evidence type="ECO:0000313" key="1">
    <source>
        <dbReference type="EMBL" id="OJJ26850.1"/>
    </source>
</evidence>
<accession>A0A1L9QVZ6</accession>